<evidence type="ECO:0000313" key="4">
    <source>
        <dbReference type="EMBL" id="XFO62896.1"/>
    </source>
</evidence>
<dbReference type="CDD" id="cd01130">
    <property type="entry name" value="VirB11-like_ATPase"/>
    <property type="match status" value="1"/>
</dbReference>
<dbReference type="InterPro" id="IPR027417">
    <property type="entry name" value="P-loop_NTPase"/>
</dbReference>
<feature type="region of interest" description="Disordered" evidence="2">
    <location>
        <begin position="1"/>
        <end position="62"/>
    </location>
</feature>
<evidence type="ECO:0000256" key="1">
    <source>
        <dbReference type="ARBA" id="ARBA00006611"/>
    </source>
</evidence>
<dbReference type="InterPro" id="IPR050921">
    <property type="entry name" value="T4SS_GSP_E_ATPase"/>
</dbReference>
<dbReference type="RefSeq" id="WP_373636481.1">
    <property type="nucleotide sequence ID" value="NZ_CP150951.2"/>
</dbReference>
<dbReference type="Pfam" id="PF00437">
    <property type="entry name" value="T2SSE"/>
    <property type="match status" value="1"/>
</dbReference>
<dbReference type="Gene3D" id="3.40.50.300">
    <property type="entry name" value="P-loop containing nucleotide triphosphate hydrolases"/>
    <property type="match status" value="1"/>
</dbReference>
<accession>A0ABZ3IE34</accession>
<dbReference type="InterPro" id="IPR001482">
    <property type="entry name" value="T2SS/T4SS_dom"/>
</dbReference>
<name>A0ABZ3IE34_9RHOB</name>
<dbReference type="PANTHER" id="PTHR30486">
    <property type="entry name" value="TWITCHING MOTILITY PROTEIN PILT"/>
    <property type="match status" value="1"/>
</dbReference>
<evidence type="ECO:0000256" key="2">
    <source>
        <dbReference type="SAM" id="MobiDB-lite"/>
    </source>
</evidence>
<dbReference type="SUPFAM" id="SSF52540">
    <property type="entry name" value="P-loop containing nucleoside triphosphate hydrolases"/>
    <property type="match status" value="1"/>
</dbReference>
<dbReference type="EMBL" id="CP150951">
    <property type="protein sequence ID" value="XFO62896.1"/>
    <property type="molecule type" value="Genomic_DNA"/>
</dbReference>
<evidence type="ECO:0000259" key="3">
    <source>
        <dbReference type="Pfam" id="PF00437"/>
    </source>
</evidence>
<evidence type="ECO:0000313" key="5">
    <source>
        <dbReference type="Proteomes" id="UP001440612"/>
    </source>
</evidence>
<reference evidence="5" key="1">
    <citation type="submission" date="2024-04" db="EMBL/GenBank/DDBJ databases">
        <title>Phylogenomic analyses of a clade within the roseobacter group suggest taxonomic reassignments of species of the genera Aestuariivita, Citreicella, Loktanella, Nautella, Pelagibaca, Ruegeria, Thalassobius, Thiobacimonas and Tropicibacter, and the proposal o.</title>
        <authorList>
            <person name="Jeon C.O."/>
        </authorList>
    </citation>
    <scope>NUCLEOTIDE SEQUENCE [LARGE SCALE GENOMIC DNA]</scope>
    <source>
        <strain evidence="5">BS5-3</strain>
    </source>
</reference>
<dbReference type="Gene3D" id="3.30.450.380">
    <property type="match status" value="1"/>
</dbReference>
<dbReference type="Proteomes" id="UP001440612">
    <property type="component" value="Chromosome"/>
</dbReference>
<organism evidence="4 5">
    <name type="scientific">Yoonia phaeophyticola</name>
    <dbReference type="NCBI Taxonomy" id="3137369"/>
    <lineage>
        <taxon>Bacteria</taxon>
        <taxon>Pseudomonadati</taxon>
        <taxon>Pseudomonadota</taxon>
        <taxon>Alphaproteobacteria</taxon>
        <taxon>Rhodobacterales</taxon>
        <taxon>Paracoccaceae</taxon>
        <taxon>Yoonia</taxon>
    </lineage>
</organism>
<feature type="domain" description="Bacterial type II secretion system protein E" evidence="3">
    <location>
        <begin position="131"/>
        <end position="407"/>
    </location>
</feature>
<feature type="compositionally biased region" description="Low complexity" evidence="2">
    <location>
        <begin position="20"/>
        <end position="34"/>
    </location>
</feature>
<gene>
    <name evidence="4" type="ORF">AABB29_19375</name>
</gene>
<comment type="similarity">
    <text evidence="1">Belongs to the GSP E family.</text>
</comment>
<proteinExistence type="inferred from homology"/>
<keyword evidence="5" id="KW-1185">Reference proteome</keyword>
<protein>
    <submittedName>
        <fullName evidence="4">CpaF family protein</fullName>
    </submittedName>
</protein>
<dbReference type="PANTHER" id="PTHR30486:SF15">
    <property type="entry name" value="TYPE II_IV SECRETION SYSTEM ATPASE"/>
    <property type="match status" value="1"/>
</dbReference>
<sequence>MFSKYKKPSAPTAPAPAPGTPKINVAPVPATTPAAEEKKAPLMRAMPAKSPASVGPMDKERKRKERLQEIKLELHKSLLDNLNLAALETASEQELRTEINAIANESLEDMGIVLNREERQSLSQDLFFEVTGLGPLETLLKDPSVNDILVNGPQQIFVERDGRLELTDITFKDEKHLLRIIDKIVSAVGRRVDESNPYVDARLADGSRFNAMVPPIAVDGSLVSIRKFKQDKLGIEELVKFGAFTEEMAAYLQAAVSTRLNVIVSGGTGSGKTTTLNALSGFIDDAERILTIEDTAELQLQQTHVGRMESRPPNVEGKGGVSQRDCLKNALRMRPDRIIVGETRGEEVIDMLQAMNTGHDGSMTTIHANSARDGVSRLENMIAMAGIEMPIKAMRSQIASAVNLIVQASRLQDGSRRMVSITEITGMEGDVISMQEIFRYQRVGLTPDNKIIGHFTATGVRSHFSERFKLWGYDLPPAIFEPMVAE</sequence>